<proteinExistence type="predicted"/>
<accession>A0ACD3ABA4</accession>
<keyword evidence="2" id="KW-1185">Reference proteome</keyword>
<reference evidence="1 2" key="1">
    <citation type="journal article" date="2019" name="Nat. Ecol. Evol.">
        <title>Megaphylogeny resolves global patterns of mushroom evolution.</title>
        <authorList>
            <person name="Varga T."/>
            <person name="Krizsan K."/>
            <person name="Foldi C."/>
            <person name="Dima B."/>
            <person name="Sanchez-Garcia M."/>
            <person name="Sanchez-Ramirez S."/>
            <person name="Szollosi G.J."/>
            <person name="Szarkandi J.G."/>
            <person name="Papp V."/>
            <person name="Albert L."/>
            <person name="Andreopoulos W."/>
            <person name="Angelini C."/>
            <person name="Antonin V."/>
            <person name="Barry K.W."/>
            <person name="Bougher N.L."/>
            <person name="Buchanan P."/>
            <person name="Buyck B."/>
            <person name="Bense V."/>
            <person name="Catcheside P."/>
            <person name="Chovatia M."/>
            <person name="Cooper J."/>
            <person name="Damon W."/>
            <person name="Desjardin D."/>
            <person name="Finy P."/>
            <person name="Geml J."/>
            <person name="Haridas S."/>
            <person name="Hughes K."/>
            <person name="Justo A."/>
            <person name="Karasinski D."/>
            <person name="Kautmanova I."/>
            <person name="Kiss B."/>
            <person name="Kocsube S."/>
            <person name="Kotiranta H."/>
            <person name="LaButti K.M."/>
            <person name="Lechner B.E."/>
            <person name="Liimatainen K."/>
            <person name="Lipzen A."/>
            <person name="Lukacs Z."/>
            <person name="Mihaltcheva S."/>
            <person name="Morgado L.N."/>
            <person name="Niskanen T."/>
            <person name="Noordeloos M.E."/>
            <person name="Ohm R.A."/>
            <person name="Ortiz-Santana B."/>
            <person name="Ovrebo C."/>
            <person name="Racz N."/>
            <person name="Riley R."/>
            <person name="Savchenko A."/>
            <person name="Shiryaev A."/>
            <person name="Soop K."/>
            <person name="Spirin V."/>
            <person name="Szebenyi C."/>
            <person name="Tomsovsky M."/>
            <person name="Tulloss R.E."/>
            <person name="Uehling J."/>
            <person name="Grigoriev I.V."/>
            <person name="Vagvolgyi C."/>
            <person name="Papp T."/>
            <person name="Martin F.M."/>
            <person name="Miettinen O."/>
            <person name="Hibbett D.S."/>
            <person name="Nagy L.G."/>
        </authorList>
    </citation>
    <scope>NUCLEOTIDE SEQUENCE [LARGE SCALE GENOMIC DNA]</scope>
    <source>
        <strain evidence="1 2">NL-1719</strain>
    </source>
</reference>
<dbReference type="EMBL" id="ML208545">
    <property type="protein sequence ID" value="TFK63002.1"/>
    <property type="molecule type" value="Genomic_DNA"/>
</dbReference>
<dbReference type="Proteomes" id="UP000308600">
    <property type="component" value="Unassembled WGS sequence"/>
</dbReference>
<evidence type="ECO:0000313" key="2">
    <source>
        <dbReference type="Proteomes" id="UP000308600"/>
    </source>
</evidence>
<organism evidence="1 2">
    <name type="scientific">Pluteus cervinus</name>
    <dbReference type="NCBI Taxonomy" id="181527"/>
    <lineage>
        <taxon>Eukaryota</taxon>
        <taxon>Fungi</taxon>
        <taxon>Dikarya</taxon>
        <taxon>Basidiomycota</taxon>
        <taxon>Agaricomycotina</taxon>
        <taxon>Agaricomycetes</taxon>
        <taxon>Agaricomycetidae</taxon>
        <taxon>Agaricales</taxon>
        <taxon>Pluteineae</taxon>
        <taxon>Pluteaceae</taxon>
        <taxon>Pluteus</taxon>
    </lineage>
</organism>
<protein>
    <submittedName>
        <fullName evidence="1">Uncharacterized protein</fullName>
    </submittedName>
</protein>
<evidence type="ECO:0000313" key="1">
    <source>
        <dbReference type="EMBL" id="TFK63002.1"/>
    </source>
</evidence>
<sequence>MSQRKPAQHHTLPANPTYVEFPRTDGNQALWPTHTTKIVDSDGQVNFMLHLGLDSPISIKWRVQVGKAVALDMNMPEGTYVLKDWPPGYRMFDHHKGPERGPRHDVYLFGSPKGKFRSINEFIPHAIWLMHNDAHASCLCKYCSKKTQKEITANLGILASTPGPSSPVPSRGPRLPREKEKEKKPREAFIQREPQYYTSVQRVPKPVQLPQPPGTPKPAMVVERNADLRAVSSKTSMVLRRWFRDGELLWCAIKPIHDPLSGLSITLWPGIVNNFRLHSDVVRKPSPVENEAEPVVPWSVKQSTVYKIQLLAVAHIIDAADHEVLPYQAHVLSAELLDALQTPPATSFNLNRGDLQKFNPYPDGDEVPAFSDAVAPYAMAVEIASTLSSYWSLTDDWHFHYSVKPPKPRPSASSLAHIQGSQPQTLQAALEAAAQHNASTGSSSARLNGGSASTSALASQPQPEKEKEKMTTTAATRSAGGSGDEQVVTQARFQGLWWGTERIWTDELIRLKVPRRCLAPKGAENIYPPSGPGKSAKESWEKRGRDSAELGAGTRSMFMRLDGLFIADIPQPEGGVRKECRASGMLYELADLDWDDPDVQDGDEKVADGQPSSSSKAATPSAASATSRPADRPNGQLSEPGIPFPLPDAPQGYRFRPILTPSHEAVMSLSLISGRYYPRILSHPLLDEIVEQALTNPLESGGLLKSSHLWALEGLSAGYYNSVDPTYYRPDRFKMVEDADKSAHTSLEAHKQRRLELNLKQEVDELEMGAESASAPPQHFAMEVDVH</sequence>
<name>A0ACD3ABA4_9AGAR</name>
<gene>
    <name evidence="1" type="ORF">BDN72DRAFT_827027</name>
</gene>